<dbReference type="GO" id="GO:0015935">
    <property type="term" value="C:small ribosomal subunit"/>
    <property type="evidence" value="ECO:0007669"/>
    <property type="project" value="TreeGrafter"/>
</dbReference>
<comment type="similarity">
    <text evidence="3">Belongs to the bacterial ribosomal protein bS16 family.</text>
</comment>
<evidence type="ECO:0000256" key="3">
    <source>
        <dbReference type="HAMAP-Rule" id="MF_00385"/>
    </source>
</evidence>
<dbReference type="Gene3D" id="3.30.1320.10">
    <property type="match status" value="1"/>
</dbReference>
<dbReference type="PANTHER" id="PTHR12919">
    <property type="entry name" value="30S RIBOSOMAL PROTEIN S16"/>
    <property type="match status" value="1"/>
</dbReference>
<dbReference type="EMBL" id="CP032829">
    <property type="protein sequence ID" value="AYJ85691.1"/>
    <property type="molecule type" value="Genomic_DNA"/>
</dbReference>
<dbReference type="KEGG" id="spha:D3Y57_06570"/>
<evidence type="ECO:0000256" key="4">
    <source>
        <dbReference type="SAM" id="MobiDB-lite"/>
    </source>
</evidence>
<dbReference type="GO" id="GO:0005737">
    <property type="term" value="C:cytoplasm"/>
    <property type="evidence" value="ECO:0007669"/>
    <property type="project" value="UniProtKB-ARBA"/>
</dbReference>
<organism evidence="5 6">
    <name type="scientific">Sphingomonas paeninsulae</name>
    <dbReference type="NCBI Taxonomy" id="2319844"/>
    <lineage>
        <taxon>Bacteria</taxon>
        <taxon>Pseudomonadati</taxon>
        <taxon>Pseudomonadota</taxon>
        <taxon>Alphaproteobacteria</taxon>
        <taxon>Sphingomonadales</taxon>
        <taxon>Sphingomonadaceae</taxon>
        <taxon>Sphingomonas</taxon>
    </lineage>
</organism>
<evidence type="ECO:0000256" key="2">
    <source>
        <dbReference type="ARBA" id="ARBA00023274"/>
    </source>
</evidence>
<feature type="compositionally biased region" description="Basic and acidic residues" evidence="4">
    <location>
        <begin position="95"/>
        <end position="113"/>
    </location>
</feature>
<dbReference type="NCBIfam" id="TIGR00002">
    <property type="entry name" value="S16"/>
    <property type="match status" value="1"/>
</dbReference>
<dbReference type="HAMAP" id="MF_00385">
    <property type="entry name" value="Ribosomal_bS16"/>
    <property type="match status" value="1"/>
</dbReference>
<keyword evidence="2 3" id="KW-0687">Ribonucleoprotein</keyword>
<dbReference type="AlphaFoldDB" id="A0A494TIU4"/>
<sequence>MAVAIRLSRGGSKKRPYYRIIVADARSPRDGAFIERIGSYNPLLAKDDAARVVLDTDRAKHWLSVGAQPTDRVARFLDAAGVLERAARNNPNKGKPGEKAVERKEENEKRIADAAEAAAAAAAAPAPEPVVEEAAVEAPAAEAPAVEAEAAPVAEVEAAPVAEAPAAEAPTNEGVSAEAPAEGAVDAAAEAPIGESATAPAEGAAEAEPTPTQA</sequence>
<reference evidence="5 6" key="1">
    <citation type="submission" date="2018-09" db="EMBL/GenBank/DDBJ databases">
        <title>Sphingomonas peninsula sp. nov., isolated from fildes peninsula, Antarctic soil.</title>
        <authorList>
            <person name="Yingchao G."/>
        </authorList>
    </citation>
    <scope>NUCLEOTIDE SEQUENCE [LARGE SCALE GENOMIC DNA]</scope>
    <source>
        <strain evidence="5 6">YZ-8</strain>
    </source>
</reference>
<evidence type="ECO:0000256" key="1">
    <source>
        <dbReference type="ARBA" id="ARBA00022980"/>
    </source>
</evidence>
<protein>
    <recommendedName>
        <fullName evidence="3">Small ribosomal subunit protein bS16</fullName>
    </recommendedName>
</protein>
<accession>A0A494TIU4</accession>
<feature type="region of interest" description="Disordered" evidence="4">
    <location>
        <begin position="87"/>
        <end position="214"/>
    </location>
</feature>
<keyword evidence="6" id="KW-1185">Reference proteome</keyword>
<dbReference type="Proteomes" id="UP000276254">
    <property type="component" value="Chromosome"/>
</dbReference>
<evidence type="ECO:0000313" key="6">
    <source>
        <dbReference type="Proteomes" id="UP000276254"/>
    </source>
</evidence>
<dbReference type="OrthoDB" id="9807878at2"/>
<dbReference type="GO" id="GO:0006412">
    <property type="term" value="P:translation"/>
    <property type="evidence" value="ECO:0007669"/>
    <property type="project" value="UniProtKB-UniRule"/>
</dbReference>
<feature type="compositionally biased region" description="Low complexity" evidence="4">
    <location>
        <begin position="114"/>
        <end position="125"/>
    </location>
</feature>
<name>A0A494TIU4_SPHPE</name>
<dbReference type="SUPFAM" id="SSF54565">
    <property type="entry name" value="Ribosomal protein S16"/>
    <property type="match status" value="1"/>
</dbReference>
<gene>
    <name evidence="3" type="primary">rpsP</name>
    <name evidence="5" type="ORF">D3Y57_06570</name>
</gene>
<dbReference type="InterPro" id="IPR023803">
    <property type="entry name" value="Ribosomal_bS16_dom_sf"/>
</dbReference>
<dbReference type="Pfam" id="PF00886">
    <property type="entry name" value="Ribosomal_S16"/>
    <property type="match status" value="1"/>
</dbReference>
<dbReference type="GO" id="GO:0003735">
    <property type="term" value="F:structural constituent of ribosome"/>
    <property type="evidence" value="ECO:0007669"/>
    <property type="project" value="InterPro"/>
</dbReference>
<evidence type="ECO:0000313" key="5">
    <source>
        <dbReference type="EMBL" id="AYJ85691.1"/>
    </source>
</evidence>
<keyword evidence="1 3" id="KW-0689">Ribosomal protein</keyword>
<feature type="compositionally biased region" description="Low complexity" evidence="4">
    <location>
        <begin position="136"/>
        <end position="170"/>
    </location>
</feature>
<feature type="compositionally biased region" description="Low complexity" evidence="4">
    <location>
        <begin position="177"/>
        <end position="214"/>
    </location>
</feature>
<proteinExistence type="inferred from homology"/>
<dbReference type="PANTHER" id="PTHR12919:SF20">
    <property type="entry name" value="SMALL RIBOSOMAL SUBUNIT PROTEIN BS16M"/>
    <property type="match status" value="1"/>
</dbReference>
<dbReference type="InterPro" id="IPR000307">
    <property type="entry name" value="Ribosomal_bS16"/>
</dbReference>